<evidence type="ECO:0000313" key="8">
    <source>
        <dbReference type="Proteomes" id="UP001296104"/>
    </source>
</evidence>
<evidence type="ECO:0000313" key="7">
    <source>
        <dbReference type="EMBL" id="CAK4033910.1"/>
    </source>
</evidence>
<keyword evidence="5" id="KW-0812">Transmembrane</keyword>
<comment type="caution">
    <text evidence="7">The sequence shown here is derived from an EMBL/GenBank/DDBJ whole genome shotgun (WGS) entry which is preliminary data.</text>
</comment>
<feature type="transmembrane region" description="Helical" evidence="5">
    <location>
        <begin position="187"/>
        <end position="203"/>
    </location>
</feature>
<dbReference type="GO" id="GO:0016020">
    <property type="term" value="C:membrane"/>
    <property type="evidence" value="ECO:0007669"/>
    <property type="project" value="UniProtKB-SubCell"/>
</dbReference>
<dbReference type="NCBIfam" id="TIGR01879">
    <property type="entry name" value="hydantase"/>
    <property type="match status" value="1"/>
</dbReference>
<feature type="transmembrane region" description="Helical" evidence="5">
    <location>
        <begin position="245"/>
        <end position="267"/>
    </location>
</feature>
<dbReference type="CDD" id="cd17316">
    <property type="entry name" value="MFS_SV2_like"/>
    <property type="match status" value="1"/>
</dbReference>
<comment type="subcellular location">
    <subcellularLocation>
        <location evidence="1">Membrane</location>
        <topology evidence="1">Multi-pass membrane protein</topology>
    </subcellularLocation>
</comment>
<protein>
    <submittedName>
        <fullName evidence="7">N-carbamoyl-L-amino acid hydrolase</fullName>
    </submittedName>
</protein>
<keyword evidence="8" id="KW-1185">Reference proteome</keyword>
<dbReference type="Pfam" id="PF07690">
    <property type="entry name" value="MFS_1"/>
    <property type="match status" value="1"/>
</dbReference>
<feature type="transmembrane region" description="Helical" evidence="5">
    <location>
        <begin position="381"/>
        <end position="402"/>
    </location>
</feature>
<dbReference type="EMBL" id="CAVMBE010000097">
    <property type="protein sequence ID" value="CAK4033910.1"/>
    <property type="molecule type" value="Genomic_DNA"/>
</dbReference>
<dbReference type="InterPro" id="IPR036264">
    <property type="entry name" value="Bact_exopeptidase_dim_dom"/>
</dbReference>
<feature type="transmembrane region" description="Helical" evidence="5">
    <location>
        <begin position="157"/>
        <end position="178"/>
    </location>
</feature>
<dbReference type="Gene3D" id="3.30.70.360">
    <property type="match status" value="1"/>
</dbReference>
<feature type="transmembrane region" description="Helical" evidence="5">
    <location>
        <begin position="454"/>
        <end position="473"/>
    </location>
</feature>
<dbReference type="InterPro" id="IPR002933">
    <property type="entry name" value="Peptidase_M20"/>
</dbReference>
<dbReference type="CDD" id="cd03884">
    <property type="entry name" value="M20_bAS"/>
    <property type="match status" value="1"/>
</dbReference>
<feature type="transmembrane region" description="Helical" evidence="5">
    <location>
        <begin position="209"/>
        <end position="233"/>
    </location>
</feature>
<dbReference type="PANTHER" id="PTHR32494:SF5">
    <property type="entry name" value="ALLANTOATE AMIDOHYDROLASE"/>
    <property type="match status" value="1"/>
</dbReference>
<dbReference type="GO" id="GO:0022857">
    <property type="term" value="F:transmembrane transporter activity"/>
    <property type="evidence" value="ECO:0007669"/>
    <property type="project" value="InterPro"/>
</dbReference>
<accession>A0AAI9EF76</accession>
<reference evidence="7" key="1">
    <citation type="submission" date="2023-11" db="EMBL/GenBank/DDBJ databases">
        <authorList>
            <person name="Alioto T."/>
            <person name="Alioto T."/>
            <person name="Gomez Garrido J."/>
        </authorList>
    </citation>
    <scope>NUCLEOTIDE SEQUENCE</scope>
</reference>
<evidence type="ECO:0000256" key="1">
    <source>
        <dbReference type="ARBA" id="ARBA00004141"/>
    </source>
</evidence>
<gene>
    <name evidence="7" type="ORF">LECACI_7A009068</name>
</gene>
<dbReference type="PANTHER" id="PTHR32494">
    <property type="entry name" value="ALLANTOATE DEIMINASE-RELATED"/>
    <property type="match status" value="1"/>
</dbReference>
<evidence type="ECO:0000256" key="2">
    <source>
        <dbReference type="ARBA" id="ARBA00006247"/>
    </source>
</evidence>
<dbReference type="SUPFAM" id="SSF103473">
    <property type="entry name" value="MFS general substrate transporter"/>
    <property type="match status" value="1"/>
</dbReference>
<dbReference type="GO" id="GO:0016813">
    <property type="term" value="F:hydrolase activity, acting on carbon-nitrogen (but not peptide) bonds, in linear amidines"/>
    <property type="evidence" value="ECO:0007669"/>
    <property type="project" value="InterPro"/>
</dbReference>
<keyword evidence="5" id="KW-0472">Membrane</keyword>
<dbReference type="SUPFAM" id="SSF55031">
    <property type="entry name" value="Bacterial exopeptidase dimerisation domain"/>
    <property type="match status" value="1"/>
</dbReference>
<dbReference type="AlphaFoldDB" id="A0AAI9EF76"/>
<feature type="compositionally biased region" description="Basic and acidic residues" evidence="4">
    <location>
        <begin position="46"/>
        <end position="69"/>
    </location>
</feature>
<feature type="domain" description="Major facilitator superfamily (MFS) profile" evidence="6">
    <location>
        <begin position="122"/>
        <end position="538"/>
    </location>
</feature>
<dbReference type="InterPro" id="IPR011701">
    <property type="entry name" value="MFS"/>
</dbReference>
<keyword evidence="3 7" id="KW-0378">Hydrolase</keyword>
<dbReference type="InterPro" id="IPR010158">
    <property type="entry name" value="Amidase_Cbmase"/>
</dbReference>
<dbReference type="InterPro" id="IPR036259">
    <property type="entry name" value="MFS_trans_sf"/>
</dbReference>
<dbReference type="Gene3D" id="1.20.1250.20">
    <property type="entry name" value="MFS general substrate transporter like domains"/>
    <property type="match status" value="1"/>
</dbReference>
<keyword evidence="5" id="KW-1133">Transmembrane helix</keyword>
<organism evidence="7 8">
    <name type="scientific">Lecanosticta acicola</name>
    <dbReference type="NCBI Taxonomy" id="111012"/>
    <lineage>
        <taxon>Eukaryota</taxon>
        <taxon>Fungi</taxon>
        <taxon>Dikarya</taxon>
        <taxon>Ascomycota</taxon>
        <taxon>Pezizomycotina</taxon>
        <taxon>Dothideomycetes</taxon>
        <taxon>Dothideomycetidae</taxon>
        <taxon>Mycosphaerellales</taxon>
        <taxon>Mycosphaerellaceae</taxon>
        <taxon>Lecanosticta</taxon>
    </lineage>
</organism>
<dbReference type="Gene3D" id="3.40.630.10">
    <property type="entry name" value="Zn peptidases"/>
    <property type="match status" value="1"/>
</dbReference>
<evidence type="ECO:0000259" key="6">
    <source>
        <dbReference type="PROSITE" id="PS50850"/>
    </source>
</evidence>
<comment type="similarity">
    <text evidence="2">Belongs to the peptidase M20A family.</text>
</comment>
<evidence type="ECO:0000256" key="4">
    <source>
        <dbReference type="SAM" id="MobiDB-lite"/>
    </source>
</evidence>
<evidence type="ECO:0000256" key="5">
    <source>
        <dbReference type="SAM" id="Phobius"/>
    </source>
</evidence>
<dbReference type="PROSITE" id="PS50850">
    <property type="entry name" value="MFS"/>
    <property type="match status" value="1"/>
</dbReference>
<dbReference type="InterPro" id="IPR020846">
    <property type="entry name" value="MFS_dom"/>
</dbReference>
<dbReference type="Proteomes" id="UP001296104">
    <property type="component" value="Unassembled WGS sequence"/>
</dbReference>
<feature type="region of interest" description="Disordered" evidence="4">
    <location>
        <begin position="34"/>
        <end position="73"/>
    </location>
</feature>
<dbReference type="Pfam" id="PF01546">
    <property type="entry name" value="Peptidase_M20"/>
    <property type="match status" value="1"/>
</dbReference>
<evidence type="ECO:0000256" key="3">
    <source>
        <dbReference type="ARBA" id="ARBA00022801"/>
    </source>
</evidence>
<feature type="transmembrane region" description="Helical" evidence="5">
    <location>
        <begin position="279"/>
        <end position="298"/>
    </location>
</feature>
<name>A0AAI9EF76_9PEZI</name>
<dbReference type="SUPFAM" id="SSF53187">
    <property type="entry name" value="Zn-dependent exopeptidases"/>
    <property type="match status" value="1"/>
</dbReference>
<proteinExistence type="inferred from homology"/>
<feature type="transmembrane region" description="Helical" evidence="5">
    <location>
        <begin position="427"/>
        <end position="447"/>
    </location>
</feature>
<sequence>MPSMLKFINPFAEHDVSEFPDVLVPLEQARGHHSVTSASIGGARRSSVDDSNVDKEKADHSSAWDRETLAPDDQPSLTLESLRAEVELDLAAGGHDSSYDRKSKVINKAIQDIGMGRYQWQLFILAGFGWFADNLWLQGVASTLPSLSEEFGVSSTQVRYTTLSLFLGLCIGASFWGIASDIVGRRLAFNTTLFLAGVFGLAAGGGPNWIGTCALYACVGLGVGGNLPVDGALFLEFLPFSSGNLLTLLSIWWPVGQLVSSLIAWGFIPNYSTYWGWRYFVLTLGAITFAMFICRFFLFHMFESPKFLLSQGRQAEAVAVVHGIAYFNGSKTWLTEDVLNAIGGHPDDVVDDKLTTAEVIGRQLNKFSGERIGPLFNGWKLGLTTGCLWFIWTCIGMGYPLFNAFLPQYLSQVGGQSVPQSVTYRDYAITSVVGVPGSALACYTVNIKYFGRKGTMASATLLSGIFLILFTRGQTEGYQLAMSSMEAFFQNIMYASRVSPRAHRQWTRRSFASSTRRGIAVAEMTERDFSSLRIDRDRLMQDIHSTSEWGKGERWGDGPTEIGMRRLSLSDSDKQARDWFAETTRSLGCEVTVDAMGNQFAVRPGLSEGAPTYAGSHLDTQPTGGRYDGILGVCAGVEMLKVLNDNWIETTFPVGVVNWTNEEGARFPMSMVSSGVWAESIPLEKAHNLKSVIPSNDTASMKSELERIGYLGSVPASFKSTPMAAHFELHIEQGPILEAESRRIGIVQGVQSYKWFTLTLKGRESHTGATQFRHRADALLTASKMILASHKIAHRHGALASTGILNLHPGSTNTVPGWVQFSLDIRAPLDETVNAVEEECRSAFSQILSGAEDVYGVNAGCSPSSKQCSLEWRTDFVSPATHFHKDCIRCVQDASIDLCGNGQVEGLNVGDFGKLMTSGAGHDSVYTNQHCPTSMIFVPCRDGVSHNPAEYSSPEACGDGANVLLGAVVRYDKLRAEKESS</sequence>